<dbReference type="GO" id="GO:0009986">
    <property type="term" value="C:cell surface"/>
    <property type="evidence" value="ECO:0007669"/>
    <property type="project" value="UniProtKB-SubCell"/>
</dbReference>
<keyword evidence="3" id="KW-0812">Transmembrane</keyword>
<evidence type="ECO:0000256" key="2">
    <source>
        <dbReference type="ARBA" id="ARBA00023287"/>
    </source>
</evidence>
<dbReference type="RefSeq" id="WP_368503326.1">
    <property type="nucleotide sequence ID" value="NZ_CP162551.1"/>
</dbReference>
<evidence type="ECO:0000256" key="1">
    <source>
        <dbReference type="ARBA" id="ARBA00004241"/>
    </source>
</evidence>
<protein>
    <submittedName>
        <fullName evidence="4">Prepilin-type N-terminal cleavage/methylation domain-containing protein</fullName>
    </submittedName>
</protein>
<accession>A0AB39BPS9</accession>
<dbReference type="Pfam" id="PF07963">
    <property type="entry name" value="N_methyl"/>
    <property type="match status" value="1"/>
</dbReference>
<keyword evidence="3" id="KW-0472">Membrane</keyword>
<dbReference type="AlphaFoldDB" id="A0AB39BPS9"/>
<evidence type="ECO:0000256" key="3">
    <source>
        <dbReference type="SAM" id="Phobius"/>
    </source>
</evidence>
<dbReference type="EMBL" id="CP162551">
    <property type="protein sequence ID" value="XDI35788.1"/>
    <property type="molecule type" value="Genomic_DNA"/>
</dbReference>
<dbReference type="PROSITE" id="PS00409">
    <property type="entry name" value="PROKAR_NTER_METHYL"/>
    <property type="match status" value="1"/>
</dbReference>
<keyword evidence="2" id="KW-0178">Competence</keyword>
<reference evidence="4" key="1">
    <citation type="submission" date="2024-07" db="EMBL/GenBank/DDBJ databases">
        <title>Identification and characteristics of an arsenic-resistant bacterial isolate, which belongs to a novel species.</title>
        <authorList>
            <person name="Juszczyk A."/>
            <person name="Kowalczyk A."/>
            <person name="Was K."/>
            <person name="Kosowicz W."/>
            <person name="Budzyn A."/>
            <person name="Latowski D."/>
        </authorList>
    </citation>
    <scope>NUCLEOTIDE SEQUENCE</scope>
    <source>
        <strain evidence="4">As8PL</strain>
    </source>
</reference>
<sequence>MKHFNRYFNNTGLTLIELLASITLLSIVIIIFLSIFSQSMIWSSKVEDRLTAVNLAERVLNEVRTDFVPTQPIPLNGKNYYFEIDYPIGDVNDLEESLGLTRVHVKICNELPCSKVESEIYGYIEQED</sequence>
<dbReference type="GO" id="GO:0030420">
    <property type="term" value="P:establishment of competence for transformation"/>
    <property type="evidence" value="ECO:0007669"/>
    <property type="project" value="UniProtKB-KW"/>
</dbReference>
<dbReference type="InterPro" id="IPR012902">
    <property type="entry name" value="N_methyl_site"/>
</dbReference>
<proteinExistence type="predicted"/>
<evidence type="ECO:0000313" key="4">
    <source>
        <dbReference type="EMBL" id="XDI35788.1"/>
    </source>
</evidence>
<keyword evidence="3" id="KW-1133">Transmembrane helix</keyword>
<comment type="subcellular location">
    <subcellularLocation>
        <location evidence="1">Cell surface</location>
    </subcellularLocation>
</comment>
<feature type="transmembrane region" description="Helical" evidence="3">
    <location>
        <begin position="12"/>
        <end position="36"/>
    </location>
</feature>
<gene>
    <name evidence="4" type="ORF">AB3N04_13870</name>
</gene>
<name>A0AB39BPS9_9BACI</name>
<organism evidence="4">
    <name type="scientific">Alkalihalophilus sp. As8PL</name>
    <dbReference type="NCBI Taxonomy" id="3237103"/>
    <lineage>
        <taxon>Bacteria</taxon>
        <taxon>Bacillati</taxon>
        <taxon>Bacillota</taxon>
        <taxon>Bacilli</taxon>
        <taxon>Bacillales</taxon>
        <taxon>Bacillaceae</taxon>
        <taxon>Alkalihalophilus</taxon>
    </lineage>
</organism>